<evidence type="ECO:0000256" key="8">
    <source>
        <dbReference type="SAM" id="Phobius"/>
    </source>
</evidence>
<dbReference type="Pfam" id="PF03547">
    <property type="entry name" value="Mem_trans"/>
    <property type="match status" value="1"/>
</dbReference>
<feature type="transmembrane region" description="Helical" evidence="8">
    <location>
        <begin position="131"/>
        <end position="156"/>
    </location>
</feature>
<dbReference type="EMBL" id="FUGD01000037">
    <property type="protein sequence ID" value="SJM36231.1"/>
    <property type="molecule type" value="Genomic_DNA"/>
</dbReference>
<dbReference type="PANTHER" id="PTHR36838">
    <property type="entry name" value="AUXIN EFFLUX CARRIER FAMILY PROTEIN"/>
    <property type="match status" value="1"/>
</dbReference>
<dbReference type="AlphaFoldDB" id="A0A1R4ECK3"/>
<dbReference type="OrthoDB" id="9786439at2"/>
<feature type="transmembrane region" description="Helical" evidence="8">
    <location>
        <begin position="177"/>
        <end position="195"/>
    </location>
</feature>
<comment type="subcellular location">
    <subcellularLocation>
        <location evidence="1">Cell membrane</location>
        <topology evidence="1">Multi-pass membrane protein</topology>
    </subcellularLocation>
</comment>
<name>A0A1R4ECK3_9GAMM</name>
<proteinExistence type="inferred from homology"/>
<dbReference type="Proteomes" id="UP000188169">
    <property type="component" value="Unassembled WGS sequence"/>
</dbReference>
<protein>
    <submittedName>
        <fullName evidence="9">Putative transporter YfdV</fullName>
    </submittedName>
</protein>
<feature type="transmembrane region" description="Helical" evidence="8">
    <location>
        <begin position="6"/>
        <end position="25"/>
    </location>
</feature>
<keyword evidence="6 8" id="KW-1133">Transmembrane helix</keyword>
<feature type="transmembrane region" description="Helical" evidence="8">
    <location>
        <begin position="46"/>
        <end position="63"/>
    </location>
</feature>
<evidence type="ECO:0000256" key="3">
    <source>
        <dbReference type="ARBA" id="ARBA00022448"/>
    </source>
</evidence>
<feature type="transmembrane region" description="Helical" evidence="8">
    <location>
        <begin position="69"/>
        <end position="88"/>
    </location>
</feature>
<comment type="similarity">
    <text evidence="2">Belongs to the auxin efflux carrier (TC 2.A.69) family.</text>
</comment>
<evidence type="ECO:0000256" key="7">
    <source>
        <dbReference type="ARBA" id="ARBA00023136"/>
    </source>
</evidence>
<dbReference type="GO" id="GO:0005886">
    <property type="term" value="C:plasma membrane"/>
    <property type="evidence" value="ECO:0007669"/>
    <property type="project" value="UniProtKB-SubCell"/>
</dbReference>
<evidence type="ECO:0000313" key="10">
    <source>
        <dbReference type="Proteomes" id="UP000188169"/>
    </source>
</evidence>
<keyword evidence="3" id="KW-0813">Transport</keyword>
<sequence>MLDAILFALNIVLPNLVLMGLGFFMRKKGQISKAFIDQASKLVFNYALPCLLFFSVIESQVNFSEQLNLLGAGFAVTMLLYFGAELYAKFFITRPEDKGVFVQGVFRSNMAIIGLATVANAYGPEGLSIGAVYMGVITLVFNILAVITLSRTAINPEADEKQIARRESYAMMLTKKLFTNPLILSLIAAFGFKLLSSTLDLPALPNVITQTGALLSALSLPLALICAGATIDVRSMLTLSGLSMQASVGRIVIAPIVAVVVGLAFGLTGVHMGVLFLMVASPTAAASYVMAKAMGGNEVLAANILAFTTVVSLFGMAIGAAALRALGWM</sequence>
<accession>A0A1R4ECK3</accession>
<dbReference type="GO" id="GO:0055085">
    <property type="term" value="P:transmembrane transport"/>
    <property type="evidence" value="ECO:0007669"/>
    <property type="project" value="InterPro"/>
</dbReference>
<evidence type="ECO:0000256" key="4">
    <source>
        <dbReference type="ARBA" id="ARBA00022475"/>
    </source>
</evidence>
<feature type="transmembrane region" description="Helical" evidence="8">
    <location>
        <begin position="252"/>
        <end position="280"/>
    </location>
</feature>
<dbReference type="PANTHER" id="PTHR36838:SF4">
    <property type="entry name" value="AUXIN EFFLUX CARRIER FAMILY PROTEIN"/>
    <property type="match status" value="1"/>
</dbReference>
<evidence type="ECO:0000256" key="6">
    <source>
        <dbReference type="ARBA" id="ARBA00022989"/>
    </source>
</evidence>
<organism evidence="9 10">
    <name type="scientific">Psychrobacter pasteurii</name>
    <dbReference type="NCBI Taxonomy" id="1945520"/>
    <lineage>
        <taxon>Bacteria</taxon>
        <taxon>Pseudomonadati</taxon>
        <taxon>Pseudomonadota</taxon>
        <taxon>Gammaproteobacteria</taxon>
        <taxon>Moraxellales</taxon>
        <taxon>Moraxellaceae</taxon>
        <taxon>Psychrobacter</taxon>
    </lineage>
</organism>
<dbReference type="STRING" id="1945520.A1019T_00191"/>
<dbReference type="InterPro" id="IPR004776">
    <property type="entry name" value="Mem_transp_PIN-like"/>
</dbReference>
<evidence type="ECO:0000313" key="9">
    <source>
        <dbReference type="EMBL" id="SJM36231.1"/>
    </source>
</evidence>
<reference evidence="10" key="1">
    <citation type="submission" date="2017-02" db="EMBL/GenBank/DDBJ databases">
        <authorList>
            <person name="Mornico D."/>
        </authorList>
    </citation>
    <scope>NUCLEOTIDE SEQUENCE [LARGE SCALE GENOMIC DNA]</scope>
</reference>
<gene>
    <name evidence="9" type="ORF">A1019T_00191</name>
</gene>
<feature type="transmembrane region" description="Helical" evidence="8">
    <location>
        <begin position="100"/>
        <end position="119"/>
    </location>
</feature>
<dbReference type="Gene3D" id="1.20.1530.20">
    <property type="match status" value="1"/>
</dbReference>
<feature type="transmembrane region" description="Helical" evidence="8">
    <location>
        <begin position="207"/>
        <end position="231"/>
    </location>
</feature>
<keyword evidence="5 8" id="KW-0812">Transmembrane</keyword>
<dbReference type="InterPro" id="IPR038770">
    <property type="entry name" value="Na+/solute_symporter_sf"/>
</dbReference>
<dbReference type="RefSeq" id="WP_077447642.1">
    <property type="nucleotide sequence ID" value="NZ_FUGD01000037.1"/>
</dbReference>
<feature type="transmembrane region" description="Helical" evidence="8">
    <location>
        <begin position="300"/>
        <end position="323"/>
    </location>
</feature>
<keyword evidence="7 8" id="KW-0472">Membrane</keyword>
<keyword evidence="4" id="KW-1003">Cell membrane</keyword>
<evidence type="ECO:0000256" key="2">
    <source>
        <dbReference type="ARBA" id="ARBA00010145"/>
    </source>
</evidence>
<evidence type="ECO:0000256" key="1">
    <source>
        <dbReference type="ARBA" id="ARBA00004651"/>
    </source>
</evidence>
<keyword evidence="10" id="KW-1185">Reference proteome</keyword>
<evidence type="ECO:0000256" key="5">
    <source>
        <dbReference type="ARBA" id="ARBA00022692"/>
    </source>
</evidence>